<name>A0A1Y1HQC4_KLENI</name>
<feature type="compositionally biased region" description="Pro residues" evidence="1">
    <location>
        <begin position="405"/>
        <end position="425"/>
    </location>
</feature>
<accession>A0A1Y1HQC4</accession>
<evidence type="ECO:0000256" key="2">
    <source>
        <dbReference type="SAM" id="SignalP"/>
    </source>
</evidence>
<sequence>MARMLVLTACLFFVLSAASCGASRKLQEEPLNGGLPIDVRAAVGETWAVAKSAVASGDHELFSSLFAPEARLNVPNNHPITGAVGKAWDKLLSFFFKGTSPFSGNITTSDAIYLKNKHAANGKEYFVLTRNAYNLTEDDANVLGDTGASIALFQWLPLPVSPAQQIVAALGLTDPPKLGQLKFRWFASNSDQDEEGSAYASLDNVFDAEDEDDLPEAEVDAMFGALGDPPLSVRLARTVNATWNRFHQSILAKDIHGVERTFSDDVHLYPPFASSISGLGEKLEAALEKLFGGGSSLTPPTRNFNELLLLKGKVKRKTHGVKTKIKHFVLEESDYEHPSDDSANGWFTSKGKQMCLWELQKPKVAPAFVAEEVDDYLGGSVLKKLDLKLGWAMWNGNHASKHSPSPAPAPSEEPTEAPAPRPTEAPAPKDAPQNEVDAELAIA</sequence>
<protein>
    <submittedName>
        <fullName evidence="3">Uncharacterized protein</fullName>
    </submittedName>
</protein>
<dbReference type="PROSITE" id="PS51257">
    <property type="entry name" value="PROKAR_LIPOPROTEIN"/>
    <property type="match status" value="1"/>
</dbReference>
<dbReference type="AlphaFoldDB" id="A0A1Y1HQC4"/>
<dbReference type="Proteomes" id="UP000054558">
    <property type="component" value="Unassembled WGS sequence"/>
</dbReference>
<evidence type="ECO:0000256" key="1">
    <source>
        <dbReference type="SAM" id="MobiDB-lite"/>
    </source>
</evidence>
<reference evidence="3 4" key="1">
    <citation type="journal article" date="2014" name="Nat. Commun.">
        <title>Klebsormidium flaccidum genome reveals primary factors for plant terrestrial adaptation.</title>
        <authorList>
            <person name="Hori K."/>
            <person name="Maruyama F."/>
            <person name="Fujisawa T."/>
            <person name="Togashi T."/>
            <person name="Yamamoto N."/>
            <person name="Seo M."/>
            <person name="Sato S."/>
            <person name="Yamada T."/>
            <person name="Mori H."/>
            <person name="Tajima N."/>
            <person name="Moriyama T."/>
            <person name="Ikeuchi M."/>
            <person name="Watanabe M."/>
            <person name="Wada H."/>
            <person name="Kobayashi K."/>
            <person name="Saito M."/>
            <person name="Masuda T."/>
            <person name="Sasaki-Sekimoto Y."/>
            <person name="Mashiguchi K."/>
            <person name="Awai K."/>
            <person name="Shimojima M."/>
            <person name="Masuda S."/>
            <person name="Iwai M."/>
            <person name="Nobusawa T."/>
            <person name="Narise T."/>
            <person name="Kondo S."/>
            <person name="Saito H."/>
            <person name="Sato R."/>
            <person name="Murakawa M."/>
            <person name="Ihara Y."/>
            <person name="Oshima-Yamada Y."/>
            <person name="Ohtaka K."/>
            <person name="Satoh M."/>
            <person name="Sonobe K."/>
            <person name="Ishii M."/>
            <person name="Ohtani R."/>
            <person name="Kanamori-Sato M."/>
            <person name="Honoki R."/>
            <person name="Miyazaki D."/>
            <person name="Mochizuki H."/>
            <person name="Umetsu J."/>
            <person name="Higashi K."/>
            <person name="Shibata D."/>
            <person name="Kamiya Y."/>
            <person name="Sato N."/>
            <person name="Nakamura Y."/>
            <person name="Tabata S."/>
            <person name="Ida S."/>
            <person name="Kurokawa K."/>
            <person name="Ohta H."/>
        </authorList>
    </citation>
    <scope>NUCLEOTIDE SEQUENCE [LARGE SCALE GENOMIC DNA]</scope>
    <source>
        <strain evidence="3 4">NIES-2285</strain>
    </source>
</reference>
<feature type="region of interest" description="Disordered" evidence="1">
    <location>
        <begin position="397"/>
        <end position="443"/>
    </location>
</feature>
<evidence type="ECO:0000313" key="4">
    <source>
        <dbReference type="Proteomes" id="UP000054558"/>
    </source>
</evidence>
<feature type="chain" id="PRO_5012485720" evidence="2">
    <location>
        <begin position="23"/>
        <end position="443"/>
    </location>
</feature>
<keyword evidence="2" id="KW-0732">Signal</keyword>
<feature type="signal peptide" evidence="2">
    <location>
        <begin position="1"/>
        <end position="22"/>
    </location>
</feature>
<evidence type="ECO:0000313" key="3">
    <source>
        <dbReference type="EMBL" id="GAQ79992.1"/>
    </source>
</evidence>
<keyword evidence="4" id="KW-1185">Reference proteome</keyword>
<dbReference type="EMBL" id="DF236992">
    <property type="protein sequence ID" value="GAQ79992.1"/>
    <property type="molecule type" value="Genomic_DNA"/>
</dbReference>
<gene>
    <name evidence="3" type="ORF">KFL_000430340</name>
</gene>
<organism evidence="3 4">
    <name type="scientific">Klebsormidium nitens</name>
    <name type="common">Green alga</name>
    <name type="synonym">Ulothrix nitens</name>
    <dbReference type="NCBI Taxonomy" id="105231"/>
    <lineage>
        <taxon>Eukaryota</taxon>
        <taxon>Viridiplantae</taxon>
        <taxon>Streptophyta</taxon>
        <taxon>Klebsormidiophyceae</taxon>
        <taxon>Klebsormidiales</taxon>
        <taxon>Klebsormidiaceae</taxon>
        <taxon>Klebsormidium</taxon>
    </lineage>
</organism>
<proteinExistence type="predicted"/>